<accession>A0A0R2P5Y6</accession>
<dbReference type="CDD" id="cd05013">
    <property type="entry name" value="SIS_RpiR"/>
    <property type="match status" value="1"/>
</dbReference>
<feature type="domain" description="HTH rpiR-type" evidence="4">
    <location>
        <begin position="14"/>
        <end position="90"/>
    </location>
</feature>
<evidence type="ECO:0000256" key="3">
    <source>
        <dbReference type="ARBA" id="ARBA00023163"/>
    </source>
</evidence>
<dbReference type="AlphaFoldDB" id="A0A0R2P5Y6"/>
<dbReference type="InterPro" id="IPR046348">
    <property type="entry name" value="SIS_dom_sf"/>
</dbReference>
<dbReference type="PANTHER" id="PTHR30514:SF1">
    <property type="entry name" value="HTH-TYPE TRANSCRIPTIONAL REGULATOR HEXR-RELATED"/>
    <property type="match status" value="1"/>
</dbReference>
<evidence type="ECO:0000256" key="1">
    <source>
        <dbReference type="ARBA" id="ARBA00023015"/>
    </source>
</evidence>
<protein>
    <recommendedName>
        <fullName evidence="8">RpiR family transcriptional regulator</fullName>
    </recommendedName>
</protein>
<dbReference type="InterPro" id="IPR009057">
    <property type="entry name" value="Homeodomain-like_sf"/>
</dbReference>
<evidence type="ECO:0000259" key="4">
    <source>
        <dbReference type="PROSITE" id="PS51071"/>
    </source>
</evidence>
<dbReference type="InterPro" id="IPR001347">
    <property type="entry name" value="SIS_dom"/>
</dbReference>
<keyword evidence="3" id="KW-0804">Transcription</keyword>
<dbReference type="GO" id="GO:0003677">
    <property type="term" value="F:DNA binding"/>
    <property type="evidence" value="ECO:0007669"/>
    <property type="project" value="UniProtKB-KW"/>
</dbReference>
<keyword evidence="1" id="KW-0805">Transcription regulation</keyword>
<evidence type="ECO:0000313" key="7">
    <source>
        <dbReference type="Proteomes" id="UP000053349"/>
    </source>
</evidence>
<dbReference type="InterPro" id="IPR036388">
    <property type="entry name" value="WH-like_DNA-bd_sf"/>
</dbReference>
<dbReference type="PROSITE" id="PS51071">
    <property type="entry name" value="HTH_RPIR"/>
    <property type="match status" value="1"/>
</dbReference>
<evidence type="ECO:0000256" key="2">
    <source>
        <dbReference type="ARBA" id="ARBA00023125"/>
    </source>
</evidence>
<comment type="caution">
    <text evidence="6">The sequence shown here is derived from an EMBL/GenBank/DDBJ whole genome shotgun (WGS) entry which is preliminary data.</text>
</comment>
<reference evidence="6 7" key="1">
    <citation type="submission" date="2015-10" db="EMBL/GenBank/DDBJ databases">
        <title>Metagenome-Assembled Genomes uncover a global brackish microbiome.</title>
        <authorList>
            <person name="Hugerth L.W."/>
            <person name="Larsson J."/>
            <person name="Alneberg J."/>
            <person name="Lindh M.V."/>
            <person name="Legrand C."/>
            <person name="Pinhassi J."/>
            <person name="Andersson A.F."/>
        </authorList>
    </citation>
    <scope>NUCLEOTIDE SEQUENCE [LARGE SCALE GENOMIC DNA]</scope>
    <source>
        <strain evidence="6">BACL2 MAG-121001-bin67</strain>
    </source>
</reference>
<name>A0A0R2P5Y6_9ACTN</name>
<evidence type="ECO:0000313" key="6">
    <source>
        <dbReference type="EMBL" id="KRO33372.1"/>
    </source>
</evidence>
<dbReference type="PROSITE" id="PS51464">
    <property type="entry name" value="SIS"/>
    <property type="match status" value="1"/>
</dbReference>
<dbReference type="Gene3D" id="1.10.10.10">
    <property type="entry name" value="Winged helix-like DNA-binding domain superfamily/Winged helix DNA-binding domain"/>
    <property type="match status" value="1"/>
</dbReference>
<sequence length="309" mass="33419">MVEQLSLVTPSHHSNLLELIQSQLGSFHASEVAIAEVVLKEPQLIAPMNITQLASHSKTSVSSVVRFSKALGFRGFPEFKMALVSDLSWKSAKQFDTEYLDGGITPSDSLASIIEKVTYSDARAIESTAEKLDIQTFGKVVEVFEKAEIIGLFGLVSSGFVAMDFQSKLNRLSKRAISWTDFHSAMTSIAVLDKGDVLVAITHSGTTIDTVDVIREFKARGVTIVLITNTLRSPAASLADFVLHTAARETTFRSGATASRIAQLTVVDCLCVALAQRNWSGTKSALDLSRAAVSVRSGKNHTYRPRGGN</sequence>
<dbReference type="GO" id="GO:0097367">
    <property type="term" value="F:carbohydrate derivative binding"/>
    <property type="evidence" value="ECO:0007669"/>
    <property type="project" value="InterPro"/>
</dbReference>
<dbReference type="SUPFAM" id="SSF46689">
    <property type="entry name" value="Homeodomain-like"/>
    <property type="match status" value="1"/>
</dbReference>
<keyword evidence="2" id="KW-0238">DNA-binding</keyword>
<dbReference type="GO" id="GO:0003700">
    <property type="term" value="F:DNA-binding transcription factor activity"/>
    <property type="evidence" value="ECO:0007669"/>
    <property type="project" value="InterPro"/>
</dbReference>
<dbReference type="GO" id="GO:1901135">
    <property type="term" value="P:carbohydrate derivative metabolic process"/>
    <property type="evidence" value="ECO:0007669"/>
    <property type="project" value="InterPro"/>
</dbReference>
<gene>
    <name evidence="6" type="ORF">ABR64_00870</name>
</gene>
<dbReference type="InterPro" id="IPR035472">
    <property type="entry name" value="RpiR-like_SIS"/>
</dbReference>
<dbReference type="Proteomes" id="UP000053349">
    <property type="component" value="Unassembled WGS sequence"/>
</dbReference>
<dbReference type="InterPro" id="IPR047640">
    <property type="entry name" value="RpiR-like"/>
</dbReference>
<dbReference type="PANTHER" id="PTHR30514">
    <property type="entry name" value="GLUCOKINASE"/>
    <property type="match status" value="1"/>
</dbReference>
<evidence type="ECO:0000259" key="5">
    <source>
        <dbReference type="PROSITE" id="PS51464"/>
    </source>
</evidence>
<organism evidence="6 7">
    <name type="scientific">Actinobacteria bacterium BACL2 MAG-121001-bin67</name>
    <dbReference type="NCBI Taxonomy" id="1655572"/>
    <lineage>
        <taxon>Bacteria</taxon>
        <taxon>Bacillati</taxon>
        <taxon>Actinomycetota</taxon>
        <taxon>Actinomycetes</taxon>
        <taxon>Actinomycetes incertae sedis</taxon>
        <taxon>ac1 cluster</taxon>
    </lineage>
</organism>
<evidence type="ECO:0008006" key="8">
    <source>
        <dbReference type="Google" id="ProtNLM"/>
    </source>
</evidence>
<feature type="domain" description="SIS" evidence="5">
    <location>
        <begin position="140"/>
        <end position="280"/>
    </location>
</feature>
<dbReference type="InterPro" id="IPR000281">
    <property type="entry name" value="HTH_RpiR"/>
</dbReference>
<proteinExistence type="predicted"/>
<dbReference type="SUPFAM" id="SSF53697">
    <property type="entry name" value="SIS domain"/>
    <property type="match status" value="1"/>
</dbReference>
<dbReference type="Pfam" id="PF01380">
    <property type="entry name" value="SIS"/>
    <property type="match status" value="1"/>
</dbReference>
<dbReference type="EMBL" id="LIAW01000001">
    <property type="protein sequence ID" value="KRO33372.1"/>
    <property type="molecule type" value="Genomic_DNA"/>
</dbReference>
<dbReference type="Pfam" id="PF01418">
    <property type="entry name" value="HTH_6"/>
    <property type="match status" value="1"/>
</dbReference>
<dbReference type="Gene3D" id="3.40.50.10490">
    <property type="entry name" value="Glucose-6-phosphate isomerase like protein, domain 1"/>
    <property type="match status" value="1"/>
</dbReference>